<dbReference type="CDD" id="cd02430">
    <property type="entry name" value="PTH2"/>
    <property type="match status" value="1"/>
</dbReference>
<name>A0ABP1Q5P0_9HEXA</name>
<dbReference type="NCBIfam" id="NF003314">
    <property type="entry name" value="PRK04322.1"/>
    <property type="match status" value="1"/>
</dbReference>
<evidence type="ECO:0000313" key="6">
    <source>
        <dbReference type="EMBL" id="CAL8090151.1"/>
    </source>
</evidence>
<dbReference type="InterPro" id="IPR002833">
    <property type="entry name" value="PTH2"/>
</dbReference>
<organism evidence="6 7">
    <name type="scientific">Orchesella dallaii</name>
    <dbReference type="NCBI Taxonomy" id="48710"/>
    <lineage>
        <taxon>Eukaryota</taxon>
        <taxon>Metazoa</taxon>
        <taxon>Ecdysozoa</taxon>
        <taxon>Arthropoda</taxon>
        <taxon>Hexapoda</taxon>
        <taxon>Collembola</taxon>
        <taxon>Entomobryomorpha</taxon>
        <taxon>Entomobryoidea</taxon>
        <taxon>Orchesellidae</taxon>
        <taxon>Orchesellinae</taxon>
        <taxon>Orchesella</taxon>
    </lineage>
</organism>
<evidence type="ECO:0000256" key="2">
    <source>
        <dbReference type="ARBA" id="ARBA00022801"/>
    </source>
</evidence>
<keyword evidence="5" id="KW-0812">Transmembrane</keyword>
<gene>
    <name evidence="6" type="ORF">ODALV1_LOCUS7567</name>
</gene>
<evidence type="ECO:0000256" key="4">
    <source>
        <dbReference type="ARBA" id="ARBA00048707"/>
    </source>
</evidence>
<keyword evidence="5" id="KW-1133">Transmembrane helix</keyword>
<dbReference type="PANTHER" id="PTHR12649">
    <property type="entry name" value="PEPTIDYL-TRNA HYDROLASE 2"/>
    <property type="match status" value="1"/>
</dbReference>
<dbReference type="PANTHER" id="PTHR12649:SF11">
    <property type="entry name" value="PEPTIDYL-TRNA HYDROLASE 2, MITOCHONDRIAL"/>
    <property type="match status" value="1"/>
</dbReference>
<dbReference type="Proteomes" id="UP001642540">
    <property type="component" value="Unassembled WGS sequence"/>
</dbReference>
<dbReference type="SUPFAM" id="SSF102462">
    <property type="entry name" value="Peptidyl-tRNA hydrolase II"/>
    <property type="match status" value="1"/>
</dbReference>
<comment type="similarity">
    <text evidence="3">Belongs to the PTH2 family.</text>
</comment>
<evidence type="ECO:0000256" key="1">
    <source>
        <dbReference type="ARBA" id="ARBA00013260"/>
    </source>
</evidence>
<accession>A0ABP1Q5P0</accession>
<dbReference type="InterPro" id="IPR023476">
    <property type="entry name" value="Pep_tRNA_hydro_II_dom_sf"/>
</dbReference>
<dbReference type="Gene3D" id="3.40.1490.10">
    <property type="entry name" value="Bit1"/>
    <property type="match status" value="1"/>
</dbReference>
<comment type="caution">
    <text evidence="6">The sequence shown here is derived from an EMBL/GenBank/DDBJ whole genome shotgun (WGS) entry which is preliminary data.</text>
</comment>
<keyword evidence="5" id="KW-0472">Membrane</keyword>
<comment type="catalytic activity">
    <reaction evidence="4">
        <text>an N-acyl-L-alpha-aminoacyl-tRNA + H2O = an N-acyl-L-amino acid + a tRNA + H(+)</text>
        <dbReference type="Rhea" id="RHEA:54448"/>
        <dbReference type="Rhea" id="RHEA-COMP:10123"/>
        <dbReference type="Rhea" id="RHEA-COMP:13883"/>
        <dbReference type="ChEBI" id="CHEBI:15377"/>
        <dbReference type="ChEBI" id="CHEBI:15378"/>
        <dbReference type="ChEBI" id="CHEBI:59874"/>
        <dbReference type="ChEBI" id="CHEBI:78442"/>
        <dbReference type="ChEBI" id="CHEBI:138191"/>
        <dbReference type="EC" id="3.1.1.29"/>
    </reaction>
</comment>
<proteinExistence type="inferred from homology"/>
<keyword evidence="7" id="KW-1185">Reference proteome</keyword>
<dbReference type="NCBIfam" id="TIGR00283">
    <property type="entry name" value="arch_pth2"/>
    <property type="match status" value="1"/>
</dbReference>
<reference evidence="6 7" key="1">
    <citation type="submission" date="2024-08" db="EMBL/GenBank/DDBJ databases">
        <authorList>
            <person name="Cucini C."/>
            <person name="Frati F."/>
        </authorList>
    </citation>
    <scope>NUCLEOTIDE SEQUENCE [LARGE SCALE GENOMIC DNA]</scope>
</reference>
<keyword evidence="2" id="KW-0378">Hydrolase</keyword>
<evidence type="ECO:0000256" key="5">
    <source>
        <dbReference type="SAM" id="Phobius"/>
    </source>
</evidence>
<dbReference type="EMBL" id="CAXLJM020000024">
    <property type="protein sequence ID" value="CAL8090151.1"/>
    <property type="molecule type" value="Genomic_DNA"/>
</dbReference>
<dbReference type="Pfam" id="PF01981">
    <property type="entry name" value="PTH2"/>
    <property type="match status" value="1"/>
</dbReference>
<evidence type="ECO:0000313" key="7">
    <source>
        <dbReference type="Proteomes" id="UP001642540"/>
    </source>
</evidence>
<sequence length="177" mass="18906">MEDKPMLYWGLGSAVLIGVGFVSGVVYRKIFASSNSSGAMVDTFARAARLTAIRAKGLGRNHKMVFVVRTDLGMGKGKIAAQCCHAAVMCYQKAMVMDAENLDLWEATGAAKICLKADGNETNLLDLQKKARNMKIMNAVVRDAGHTQVDPGTITVLGLGPAPVSELDKVTGHLKLL</sequence>
<dbReference type="EC" id="3.1.1.29" evidence="1"/>
<feature type="transmembrane region" description="Helical" evidence="5">
    <location>
        <begin position="6"/>
        <end position="27"/>
    </location>
</feature>
<evidence type="ECO:0000256" key="3">
    <source>
        <dbReference type="ARBA" id="ARBA00038050"/>
    </source>
</evidence>
<protein>
    <recommendedName>
        <fullName evidence="1">peptidyl-tRNA hydrolase</fullName>
        <ecNumber evidence="1">3.1.1.29</ecNumber>
    </recommendedName>
</protein>